<evidence type="ECO:0000313" key="1">
    <source>
        <dbReference type="EMBL" id="KOF91261.1"/>
    </source>
</evidence>
<accession>A0A0L8HPV8</accession>
<organism evidence="1">
    <name type="scientific">Octopus bimaculoides</name>
    <name type="common">California two-spotted octopus</name>
    <dbReference type="NCBI Taxonomy" id="37653"/>
    <lineage>
        <taxon>Eukaryota</taxon>
        <taxon>Metazoa</taxon>
        <taxon>Spiralia</taxon>
        <taxon>Lophotrochozoa</taxon>
        <taxon>Mollusca</taxon>
        <taxon>Cephalopoda</taxon>
        <taxon>Coleoidea</taxon>
        <taxon>Octopodiformes</taxon>
        <taxon>Octopoda</taxon>
        <taxon>Incirrata</taxon>
        <taxon>Octopodidae</taxon>
        <taxon>Octopus</taxon>
    </lineage>
</organism>
<protein>
    <submittedName>
        <fullName evidence="1">Uncharacterized protein</fullName>
    </submittedName>
</protein>
<name>A0A0L8HPV8_OCTBM</name>
<dbReference type="AlphaFoldDB" id="A0A0L8HPV8"/>
<gene>
    <name evidence="1" type="ORF">OCBIM_22009315mg</name>
</gene>
<proteinExistence type="predicted"/>
<sequence length="93" mass="10687">MSLTLEYGVFSQLEILAFSWIDTFLKSSSLNKQNFSYYYTFLSVCLSVSHFKPLPFLSHVPALLTLLFFYLPYRCLSVCLSVSLYVCAPCFLV</sequence>
<dbReference type="EMBL" id="KQ417582">
    <property type="protein sequence ID" value="KOF91261.1"/>
    <property type="molecule type" value="Genomic_DNA"/>
</dbReference>
<reference evidence="1" key="1">
    <citation type="submission" date="2015-07" db="EMBL/GenBank/DDBJ databases">
        <title>MeaNS - Measles Nucleotide Surveillance Program.</title>
        <authorList>
            <person name="Tran T."/>
            <person name="Druce J."/>
        </authorList>
    </citation>
    <scope>NUCLEOTIDE SEQUENCE</scope>
    <source>
        <strain evidence="1">UCB-OBI-ISO-001</strain>
        <tissue evidence="1">Gonad</tissue>
    </source>
</reference>